<dbReference type="InterPro" id="IPR027417">
    <property type="entry name" value="P-loop_NTPase"/>
</dbReference>
<comment type="similarity">
    <text evidence="10">Belongs to the DExH box helicase family.</text>
</comment>
<comment type="catalytic activity">
    <reaction evidence="8">
        <text>ATP + H2O = ADP + phosphate + H(+)</text>
        <dbReference type="Rhea" id="RHEA:13065"/>
        <dbReference type="ChEBI" id="CHEBI:15377"/>
        <dbReference type="ChEBI" id="CHEBI:15378"/>
        <dbReference type="ChEBI" id="CHEBI:30616"/>
        <dbReference type="ChEBI" id="CHEBI:43474"/>
        <dbReference type="ChEBI" id="CHEBI:456216"/>
        <dbReference type="EC" id="3.6.4.13"/>
    </reaction>
</comment>
<dbReference type="InterPro" id="IPR001374">
    <property type="entry name" value="R3H_dom"/>
</dbReference>
<dbReference type="Gene3D" id="1.20.120.1080">
    <property type="match status" value="1"/>
</dbReference>
<keyword evidence="4 16" id="KW-0347">Helicase</keyword>
<feature type="compositionally biased region" description="Polar residues" evidence="12">
    <location>
        <begin position="1244"/>
        <end position="1256"/>
    </location>
</feature>
<sequence length="1312" mass="146047">MGKKQQLRGQDMESTRIWASKFLRDFRASGQDAHDFDSSLSNTERGIIHQMCRQMGMGSKSSGSGDQRCLTIFRREAKSSVLDRRNGKRDGKGGDKQSSKEKLKCVSFPPEAKPVLQELFTRYPPCDGDTTGTSLGIYTGHVGSQRKWKDDFFSKPQLNKEDILNKVASLSSRLANDKDFREILKARKKLPITSFRDAITSAVESNQVVLIAGETGCGKTTQVPQYLLDHMWYSKREACKIICTQPRRISAISVSERIAWERGETIGNNVGYKVRLQSKGGRQSSVVFCTNGILLRVLVGKGSGSCVPEITHIIVDEIHERDCYSDFMLAIIRDFLPSNPHLRLILMSATLDAERFSGYFGGCPVVRVPGFTYPVRTFYLDDVLSVLKSDKNNHLFFADSNITDGKRDFKDEDKVALDEAIDLAWTNDEFDALLDLVSSRGSHEIYNYQHQSTGLTPLMVFAGKGLISDVCMLLSLGADWNLKSKDGLTALELAEAENQLEAAQIIREHAQNCQSNSQQAQQLLDKYMATINPEQVDVSLIQQLMRKICGDSEDGAILVFLPGWDDINKTRQKLLDNPFFSQSTKFDIICLHSMVPAGEQKKVFTRPPRGCRKIVLATNIAESAVTIDDVVYVIDSGRMKEKSYDPYNNVSTLQSSWVSKANAKQREGRAGRCQPGICYHLYSRLRAASMPEFKVPEIKRMPVEELCLQVKILDPNCNTNDFLQKLLDPPVDQSIANALSILQDIGALTPEEELTELGEKFGHLPVHPLISKMLFFAVLVNCLDPALTLACAADYKEPFTMPMSPVEKQKAAVAKLELASLCGGDSDHLAVVAAFECWRNAKERGLSAEFCSQYFVSPSAMKMLDQMRSQLESELKRHGIIPGDISSCSQNSRDPGILRAVLAVGLYPMVGRLCPSFGNNRRSLVETASGAKVRVHSLSNNFNLSSRKYDESLVVFDEITRGDGGMHIRNCTVVRDLPLLLVSTEIAVAPTGSVDADDSDDEEDEEDEETGEEEEEEGDTSNEDGVDIHKAESRRGQKMMSSPENSVKLIVDRWLPFNTTALEVAQMYILRERLTASILFKVRHPRVNLPPHLGASMYAIACILSYDGHAGLSSPSQSMGPKHSRSEMYDTGGWEEKPNSFLNALFWSMSLKENKPSSSHANRYRQHDFNAAPTEAASSMHREQNNKQRKPKSANNADSGKRREKMLVNHTYGIHQPQAASTANQSKHKPANSSGLGNKKENMPSDQSYGNQQPNTAPREAAASIAKHQSSKKIKSRAPNNSDSGKKKDMYVPKIDLHKRQREDKPEHKGNA</sequence>
<dbReference type="FunFam" id="1.25.40.20:FF:000232">
    <property type="entry name" value="DExH-box ATP-dependent RNA helicase DExH6"/>
    <property type="match status" value="1"/>
</dbReference>
<dbReference type="GO" id="GO:0003678">
    <property type="term" value="F:DNA helicase activity"/>
    <property type="evidence" value="ECO:0007669"/>
    <property type="project" value="UniProtKB-EC"/>
</dbReference>
<dbReference type="EMBL" id="GEVK01007259">
    <property type="protein sequence ID" value="JAU45573.1"/>
    <property type="molecule type" value="Transcribed_RNA"/>
</dbReference>
<dbReference type="InterPro" id="IPR048333">
    <property type="entry name" value="HA2_WH"/>
</dbReference>
<evidence type="ECO:0000256" key="11">
    <source>
        <dbReference type="PROSITE-ProRule" id="PRU00023"/>
    </source>
</evidence>
<dbReference type="PANTHER" id="PTHR18934">
    <property type="entry name" value="ATP-DEPENDENT RNA HELICASE"/>
    <property type="match status" value="1"/>
</dbReference>
<dbReference type="Pfam" id="PF01424">
    <property type="entry name" value="R3H"/>
    <property type="match status" value="1"/>
</dbReference>
<evidence type="ECO:0000256" key="6">
    <source>
        <dbReference type="ARBA" id="ARBA00022884"/>
    </source>
</evidence>
<dbReference type="PANTHER" id="PTHR18934:SF213">
    <property type="entry name" value="3'-5' RNA HELICASE YTHDC2"/>
    <property type="match status" value="1"/>
</dbReference>
<organism evidence="16">
    <name type="scientific">Noccaea caerulescens</name>
    <name type="common">Alpine penny-cress</name>
    <name type="synonym">Thlaspi caerulescens</name>
    <dbReference type="NCBI Taxonomy" id="107243"/>
    <lineage>
        <taxon>Eukaryota</taxon>
        <taxon>Viridiplantae</taxon>
        <taxon>Streptophyta</taxon>
        <taxon>Embryophyta</taxon>
        <taxon>Tracheophyta</taxon>
        <taxon>Spermatophyta</taxon>
        <taxon>Magnoliopsida</taxon>
        <taxon>eudicotyledons</taxon>
        <taxon>Gunneridae</taxon>
        <taxon>Pentapetalae</taxon>
        <taxon>rosids</taxon>
        <taxon>malvids</taxon>
        <taxon>Brassicales</taxon>
        <taxon>Brassicaceae</taxon>
        <taxon>Coluteocarpeae</taxon>
        <taxon>Noccaea</taxon>
    </lineage>
</organism>
<dbReference type="Pfam" id="PF00271">
    <property type="entry name" value="Helicase_C"/>
    <property type="match status" value="1"/>
</dbReference>
<dbReference type="GO" id="GO:0016787">
    <property type="term" value="F:hydrolase activity"/>
    <property type="evidence" value="ECO:0007669"/>
    <property type="project" value="UniProtKB-KW"/>
</dbReference>
<feature type="region of interest" description="Disordered" evidence="12">
    <location>
        <begin position="80"/>
        <end position="103"/>
    </location>
</feature>
<dbReference type="FunFam" id="3.40.50.300:FF:000860">
    <property type="entry name" value="DExH-box ATP-dependent RNA helicase DExH6"/>
    <property type="match status" value="1"/>
</dbReference>
<dbReference type="PROSITE" id="PS50088">
    <property type="entry name" value="ANK_REPEAT"/>
    <property type="match status" value="1"/>
</dbReference>
<feature type="compositionally biased region" description="Basic and acidic residues" evidence="12">
    <location>
        <begin position="1284"/>
        <end position="1312"/>
    </location>
</feature>
<dbReference type="SUPFAM" id="SSF52540">
    <property type="entry name" value="P-loop containing nucleoside triphosphate hydrolases"/>
    <property type="match status" value="2"/>
</dbReference>
<dbReference type="PROSITE" id="PS51194">
    <property type="entry name" value="HELICASE_CTER"/>
    <property type="match status" value="1"/>
</dbReference>
<evidence type="ECO:0000256" key="10">
    <source>
        <dbReference type="ARBA" id="ARBA00060772"/>
    </source>
</evidence>
<dbReference type="GO" id="GO:0005524">
    <property type="term" value="F:ATP binding"/>
    <property type="evidence" value="ECO:0007669"/>
    <property type="project" value="UniProtKB-KW"/>
</dbReference>
<feature type="domain" description="R3H" evidence="13">
    <location>
        <begin position="9"/>
        <end position="76"/>
    </location>
</feature>
<dbReference type="InterPro" id="IPR036770">
    <property type="entry name" value="Ankyrin_rpt-contain_sf"/>
</dbReference>
<dbReference type="SMART" id="SM00847">
    <property type="entry name" value="HA2"/>
    <property type="match status" value="1"/>
</dbReference>
<dbReference type="GO" id="GO:0003677">
    <property type="term" value="F:DNA binding"/>
    <property type="evidence" value="ECO:0007669"/>
    <property type="project" value="UniProtKB-ARBA"/>
</dbReference>
<dbReference type="SUPFAM" id="SSF82708">
    <property type="entry name" value="R3H domain"/>
    <property type="match status" value="1"/>
</dbReference>
<evidence type="ECO:0000256" key="1">
    <source>
        <dbReference type="ARBA" id="ARBA00004123"/>
    </source>
</evidence>
<evidence type="ECO:0000256" key="2">
    <source>
        <dbReference type="ARBA" id="ARBA00022741"/>
    </source>
</evidence>
<evidence type="ECO:0000256" key="8">
    <source>
        <dbReference type="ARBA" id="ARBA00047984"/>
    </source>
</evidence>
<evidence type="ECO:0000313" key="16">
    <source>
        <dbReference type="EMBL" id="JAU45573.1"/>
    </source>
</evidence>
<feature type="compositionally biased region" description="Acidic residues" evidence="12">
    <location>
        <begin position="995"/>
        <end position="1025"/>
    </location>
</feature>
<dbReference type="InterPro" id="IPR002110">
    <property type="entry name" value="Ankyrin_rpt"/>
</dbReference>
<evidence type="ECO:0000256" key="12">
    <source>
        <dbReference type="SAM" id="MobiDB-lite"/>
    </source>
</evidence>
<keyword evidence="3" id="KW-0378">Hydrolase</keyword>
<feature type="repeat" description="ANK" evidence="11">
    <location>
        <begin position="453"/>
        <end position="485"/>
    </location>
</feature>
<dbReference type="CDD" id="cd18791">
    <property type="entry name" value="SF2_C_RHA"/>
    <property type="match status" value="1"/>
</dbReference>
<dbReference type="GO" id="GO:0003723">
    <property type="term" value="F:RNA binding"/>
    <property type="evidence" value="ECO:0007669"/>
    <property type="project" value="UniProtKB-KW"/>
</dbReference>
<comment type="subcellular location">
    <subcellularLocation>
        <location evidence="1">Nucleus</location>
    </subcellularLocation>
</comment>
<evidence type="ECO:0000259" key="13">
    <source>
        <dbReference type="PROSITE" id="PS51061"/>
    </source>
</evidence>
<dbReference type="SMART" id="SM00393">
    <property type="entry name" value="R3H"/>
    <property type="match status" value="1"/>
</dbReference>
<feature type="region of interest" description="Disordered" evidence="12">
    <location>
        <begin position="991"/>
        <end position="1027"/>
    </location>
</feature>
<feature type="compositionally biased region" description="Polar residues" evidence="12">
    <location>
        <begin position="1218"/>
        <end position="1236"/>
    </location>
</feature>
<dbReference type="SMART" id="SM00490">
    <property type="entry name" value="HELICc"/>
    <property type="match status" value="1"/>
</dbReference>
<reference evidence="16" key="1">
    <citation type="submission" date="2016-07" db="EMBL/GenBank/DDBJ databases">
        <title>De novo transcriptome assembly of four accessions of the metal hyperaccumulator plant Noccaea caerulescens.</title>
        <authorList>
            <person name="Blande D."/>
            <person name="Halimaa P."/>
            <person name="Tervahauta A.I."/>
            <person name="Aarts M.G."/>
            <person name="Karenlampi S.O."/>
        </authorList>
    </citation>
    <scope>NUCLEOTIDE SEQUENCE</scope>
</reference>
<accession>A0A1J3FS98</accession>
<dbReference type="InterPro" id="IPR001650">
    <property type="entry name" value="Helicase_C-like"/>
</dbReference>
<evidence type="ECO:0000256" key="9">
    <source>
        <dbReference type="ARBA" id="ARBA00047995"/>
    </source>
</evidence>
<dbReference type="Gene3D" id="1.25.40.20">
    <property type="entry name" value="Ankyrin repeat-containing domain"/>
    <property type="match status" value="1"/>
</dbReference>
<dbReference type="FunFam" id="1.20.120.1080:FF:000011">
    <property type="entry name" value="DExH-box ATP-dependent RNA helicase DExH6"/>
    <property type="match status" value="1"/>
</dbReference>
<dbReference type="InterPro" id="IPR014001">
    <property type="entry name" value="Helicase_ATP-bd"/>
</dbReference>
<keyword evidence="6" id="KW-0694">RNA-binding</keyword>
<evidence type="ECO:0000256" key="5">
    <source>
        <dbReference type="ARBA" id="ARBA00022840"/>
    </source>
</evidence>
<feature type="region of interest" description="Disordered" evidence="12">
    <location>
        <begin position="1216"/>
        <end position="1312"/>
    </location>
</feature>
<dbReference type="GO" id="GO:0005634">
    <property type="term" value="C:nucleus"/>
    <property type="evidence" value="ECO:0007669"/>
    <property type="project" value="UniProtKB-SubCell"/>
</dbReference>
<keyword evidence="5" id="KW-0067">ATP-binding</keyword>
<evidence type="ECO:0000256" key="4">
    <source>
        <dbReference type="ARBA" id="ARBA00022806"/>
    </source>
</evidence>
<dbReference type="SUPFAM" id="SSF48403">
    <property type="entry name" value="Ankyrin repeat"/>
    <property type="match status" value="1"/>
</dbReference>
<dbReference type="Gene3D" id="3.40.50.300">
    <property type="entry name" value="P-loop containing nucleotide triphosphate hydrolases"/>
    <property type="match status" value="2"/>
</dbReference>
<dbReference type="Pfam" id="PF07717">
    <property type="entry name" value="OB_NTP_bind"/>
    <property type="match status" value="1"/>
</dbReference>
<dbReference type="PROSITE" id="PS51061">
    <property type="entry name" value="R3H"/>
    <property type="match status" value="1"/>
</dbReference>
<evidence type="ECO:0000259" key="15">
    <source>
        <dbReference type="PROSITE" id="PS51194"/>
    </source>
</evidence>
<dbReference type="InterPro" id="IPR011545">
    <property type="entry name" value="DEAD/DEAH_box_helicase_dom"/>
</dbReference>
<keyword evidence="2" id="KW-0547">Nucleotide-binding</keyword>
<gene>
    <name evidence="16" type="ORF">LC_TR14600_c1_g1_i1_g.49841</name>
</gene>
<keyword evidence="11" id="KW-0040">ANK repeat</keyword>
<dbReference type="Gene3D" id="3.30.1370.50">
    <property type="entry name" value="R3H-like domain"/>
    <property type="match status" value="1"/>
</dbReference>
<keyword evidence="7" id="KW-0539">Nucleus</keyword>
<dbReference type="InterPro" id="IPR007502">
    <property type="entry name" value="Helicase-assoc_dom"/>
</dbReference>
<dbReference type="InterPro" id="IPR036867">
    <property type="entry name" value="R3H_dom_sf"/>
</dbReference>
<dbReference type="Pfam" id="PF04408">
    <property type="entry name" value="WHD_HA2"/>
    <property type="match status" value="1"/>
</dbReference>
<feature type="domain" description="Helicase C-terminal" evidence="15">
    <location>
        <begin position="540"/>
        <end position="714"/>
    </location>
</feature>
<dbReference type="CDD" id="cd17917">
    <property type="entry name" value="DEXHc_RHA-like"/>
    <property type="match status" value="1"/>
</dbReference>
<evidence type="ECO:0000256" key="3">
    <source>
        <dbReference type="ARBA" id="ARBA00022801"/>
    </source>
</evidence>
<dbReference type="SMART" id="SM00487">
    <property type="entry name" value="DEXDc"/>
    <property type="match status" value="1"/>
</dbReference>
<feature type="region of interest" description="Disordered" evidence="12">
    <location>
        <begin position="1173"/>
        <end position="1202"/>
    </location>
</feature>
<dbReference type="Pfam" id="PF21010">
    <property type="entry name" value="HA2_C"/>
    <property type="match status" value="1"/>
</dbReference>
<comment type="catalytic activity">
    <reaction evidence="9">
        <text>ATP + H2O = ADP + phosphate + H(+)</text>
        <dbReference type="Rhea" id="RHEA:13065"/>
        <dbReference type="ChEBI" id="CHEBI:15377"/>
        <dbReference type="ChEBI" id="CHEBI:15378"/>
        <dbReference type="ChEBI" id="CHEBI:30616"/>
        <dbReference type="ChEBI" id="CHEBI:43474"/>
        <dbReference type="ChEBI" id="CHEBI:456216"/>
        <dbReference type="EC" id="3.6.4.12"/>
    </reaction>
</comment>
<feature type="domain" description="Helicase ATP-binding" evidence="14">
    <location>
        <begin position="200"/>
        <end position="369"/>
    </location>
</feature>
<dbReference type="GO" id="GO:0003724">
    <property type="term" value="F:RNA helicase activity"/>
    <property type="evidence" value="ECO:0007669"/>
    <property type="project" value="UniProtKB-EC"/>
</dbReference>
<name>A0A1J3FS98_NOCCA</name>
<dbReference type="Pfam" id="PF00270">
    <property type="entry name" value="DEAD"/>
    <property type="match status" value="1"/>
</dbReference>
<dbReference type="PROSITE" id="PS51192">
    <property type="entry name" value="HELICASE_ATP_BIND_1"/>
    <property type="match status" value="1"/>
</dbReference>
<proteinExistence type="inferred from homology"/>
<evidence type="ECO:0000259" key="14">
    <source>
        <dbReference type="PROSITE" id="PS51192"/>
    </source>
</evidence>
<protein>
    <submittedName>
        <fullName evidence="16">Putative ATP-dependent RNA helicase YTHDC2</fullName>
    </submittedName>
</protein>
<dbReference type="FunFam" id="3.40.50.300:FF:000526">
    <property type="entry name" value="DExH-box ATP-dependent RNA helicase DExH3"/>
    <property type="match status" value="1"/>
</dbReference>
<dbReference type="FunFam" id="3.30.1370.50:FF:000002">
    <property type="entry name" value="Immunoglobulin mu DNA-binding protein 2"/>
    <property type="match status" value="1"/>
</dbReference>
<dbReference type="InterPro" id="IPR011709">
    <property type="entry name" value="DEAD-box_helicase_OB_fold"/>
</dbReference>
<evidence type="ECO:0000256" key="7">
    <source>
        <dbReference type="ARBA" id="ARBA00023242"/>
    </source>
</evidence>